<sequence>MKSKSNAVALQSLLQILNGGEEIIDYRINSGIELGEIIESLLAAKKQSFISKTYKRLGTNTPDKQGAADNKSSGQQPDKAKPAEKSKAADKPKIAPTAKDSFAAVALSGDFGDWIQKYISENRLVRILVNRNGERMSIPCRILNFQSENYAINVYHVDEKQVYTFMLSEVIDFMET</sequence>
<dbReference type="EMBL" id="CP126084">
    <property type="protein sequence ID" value="WHX50634.1"/>
    <property type="molecule type" value="Genomic_DNA"/>
</dbReference>
<dbReference type="AlphaFoldDB" id="A0AA95L1Z7"/>
<organism evidence="2 3">
    <name type="scientific">Paenibacillus woosongensis</name>
    <dbReference type="NCBI Taxonomy" id="307580"/>
    <lineage>
        <taxon>Bacteria</taxon>
        <taxon>Bacillati</taxon>
        <taxon>Bacillota</taxon>
        <taxon>Bacilli</taxon>
        <taxon>Bacillales</taxon>
        <taxon>Paenibacillaceae</taxon>
        <taxon>Paenibacillus</taxon>
    </lineage>
</organism>
<feature type="region of interest" description="Disordered" evidence="1">
    <location>
        <begin position="56"/>
        <end position="93"/>
    </location>
</feature>
<name>A0AA95L1Z7_9BACL</name>
<reference evidence="2" key="1">
    <citation type="submission" date="2023-05" db="EMBL/GenBank/DDBJ databases">
        <title>Comparative genomics of Bacillaceae isolates and their secondary metabolite potential.</title>
        <authorList>
            <person name="Song L."/>
            <person name="Nielsen L.J."/>
            <person name="Mohite O."/>
            <person name="Xu X."/>
            <person name="Weber T."/>
            <person name="Kovacs A.T."/>
        </authorList>
    </citation>
    <scope>NUCLEOTIDE SEQUENCE</scope>
    <source>
        <strain evidence="2">B2_4</strain>
    </source>
</reference>
<proteinExistence type="predicted"/>
<gene>
    <name evidence="2" type="ORF">QNH46_08315</name>
</gene>
<accession>A0AA95L1Z7</accession>
<feature type="compositionally biased region" description="Basic and acidic residues" evidence="1">
    <location>
        <begin position="78"/>
        <end position="93"/>
    </location>
</feature>
<evidence type="ECO:0000313" key="3">
    <source>
        <dbReference type="Proteomes" id="UP001177943"/>
    </source>
</evidence>
<evidence type="ECO:0000313" key="2">
    <source>
        <dbReference type="EMBL" id="WHX50634.1"/>
    </source>
</evidence>
<dbReference type="KEGG" id="pwn:QNH46_08315"/>
<dbReference type="Proteomes" id="UP001177943">
    <property type="component" value="Chromosome"/>
</dbReference>
<dbReference type="RefSeq" id="WP_283927682.1">
    <property type="nucleotide sequence ID" value="NZ_CP126084.1"/>
</dbReference>
<evidence type="ECO:0000256" key="1">
    <source>
        <dbReference type="SAM" id="MobiDB-lite"/>
    </source>
</evidence>
<protein>
    <submittedName>
        <fullName evidence="2">Uncharacterized protein</fullName>
    </submittedName>
</protein>